<accession>A0A5J5E326</accession>
<dbReference type="OrthoDB" id="9757917at2"/>
<gene>
    <name evidence="7" type="ORF">EM848_05255</name>
    <name evidence="6" type="ORF">EMO90_02030</name>
</gene>
<evidence type="ECO:0000259" key="5">
    <source>
        <dbReference type="Pfam" id="PF18741"/>
    </source>
</evidence>
<reference evidence="8 9" key="1">
    <citation type="journal article" date="2019" name="Syst. Appl. Microbiol.">
        <title>Characterization of Bifidobacterium species in feaces of the Egyptian fruit bat: Description of B. vespertilionis sp. nov. and B. rousetti sp. nov.</title>
        <authorList>
            <person name="Modesto M."/>
            <person name="Satti M."/>
            <person name="Watanabe K."/>
            <person name="Puglisi E."/>
            <person name="Morelli L."/>
            <person name="Huang C.-H."/>
            <person name="Liou J.-S."/>
            <person name="Miyashita M."/>
            <person name="Tamura T."/>
            <person name="Saito S."/>
            <person name="Mori K."/>
            <person name="Huang L."/>
            <person name="Sciavilla P."/>
            <person name="Sandri C."/>
            <person name="Spiezio C."/>
            <person name="Vitali F."/>
            <person name="Cavalieri D."/>
            <person name="Perpetuini G."/>
            <person name="Tofalo R."/>
            <person name="Bonetti A."/>
            <person name="Arita M."/>
            <person name="Mattarelli P."/>
        </authorList>
    </citation>
    <scope>NUCLEOTIDE SEQUENCE [LARGE SCALE GENOMIC DNA]</scope>
    <source>
        <strain evidence="6 9">RST16</strain>
        <strain evidence="7 8">RST8</strain>
    </source>
</reference>
<feature type="domain" description="Restriction endonuclease type II-like" evidence="5">
    <location>
        <begin position="1349"/>
        <end position="1444"/>
    </location>
</feature>
<evidence type="ECO:0000313" key="9">
    <source>
        <dbReference type="Proteomes" id="UP000374630"/>
    </source>
</evidence>
<feature type="region of interest" description="Disordered" evidence="2">
    <location>
        <begin position="1731"/>
        <end position="1769"/>
    </location>
</feature>
<dbReference type="SUPFAM" id="SSF52540">
    <property type="entry name" value="P-loop containing nucleoside triphosphate hydrolases"/>
    <property type="match status" value="1"/>
</dbReference>
<evidence type="ECO:0000259" key="4">
    <source>
        <dbReference type="Pfam" id="PF13087"/>
    </source>
</evidence>
<dbReference type="InterPro" id="IPR049468">
    <property type="entry name" value="Restrct_endonuc-II-like_dom"/>
</dbReference>
<keyword evidence="1" id="KW-0175">Coiled coil</keyword>
<dbReference type="PANTHER" id="PTHR10887:SF495">
    <property type="entry name" value="HELICASE SENATAXIN ISOFORM X1-RELATED"/>
    <property type="match status" value="1"/>
</dbReference>
<dbReference type="Pfam" id="PF13086">
    <property type="entry name" value="AAA_11"/>
    <property type="match status" value="1"/>
</dbReference>
<dbReference type="Pfam" id="PF18741">
    <property type="entry name" value="MTES_1575"/>
    <property type="match status" value="1"/>
</dbReference>
<evidence type="ECO:0000313" key="7">
    <source>
        <dbReference type="EMBL" id="KAA8823553.1"/>
    </source>
</evidence>
<feature type="compositionally biased region" description="Basic and acidic residues" evidence="2">
    <location>
        <begin position="1462"/>
        <end position="1473"/>
    </location>
</feature>
<dbReference type="RefSeq" id="WP_150353886.1">
    <property type="nucleotide sequence ID" value="NZ_RZNZ01000002.1"/>
</dbReference>
<sequence length="1950" mass="218326">MLQESDQQSEQQQARAILKDRGSRFLDYLAAVAQTFATRTPRRLENSEAFILSSQIPDRSNLVSVGPLGTDRTWLSMRQPSKPKPVDVPPTLEPYINRLTIVRSTQTPKLNQRFDELEAACELGTPHPSADAFKARAETKHVREAFATWRETVWAQWKTSVKPLEAALDLYQKLFNMYLRLDKDADYVELLFGHCILTWSGRHAVDYPLVLTGAHMIFKESTGTILVEATGPSRMSVAPFEGADLLGYNLLARYQDTFNDHPADVWDETESNELRRVIVSQLGTAARINDTLDIKPGNEPVLQRGWCLLMRKRVDNTSAFYEGLSRKLQTSDYLPEAFSSMFSDVSTVRAAVGDKHDDEHADRLLMPLPANDEQRRIVRQLDRNSGVTVQGPPGTGKSHTIVNLISHLLAQGKRVLVTAEKAQALAVLHNKMPKEIQDLAVAPIGDSVADAEMLRLSVQRMQDSLTDLDVDDARRRLDELNRTIDAADGRLAELNRGLAQCLERQMDEFETTEGSLTAARVAQWVTANAAHNVVPDHVPSSASVPLPWNEYSEYVALASRIRDDDARESSLNLPNPSVLPTGAELASLHAKLERIRTSVEHLAHSGLDMHAIDASPVEHVESVVEIVRPLLAELTALDGPWERELGATLRDSPEHREWLRSSLALLQDQLDSCMQLSGRLLGHTVSVPDGNPKDQLDLLEQWTQRARQGKRLPRFLNKELREFGESVTVDGYTPQTADELQLVAAYIQSRQRQSALPVLVQQTFAGLPIPVPEFNGSYLMALASLTKRTSAINAWWHERYAPAQRLLRPYFPFGDPVADLDALRHAVEALESSVARRSEQELAQRLDDVQRLLDGHAGAGESHLWRSLNECLHAKDYEGWQRALDEAVRLAGVARDAARLQTLHDRLGAVAPQWADAIMASHGKQAVCESEQDYTLAWRLAQACAWLAEISRETETGPWIDESRTVSETRRKATVAAVSLASRMYLKLTRNPDDRTALNIWLDAMKRYGKGTGKNAGNYLTTARRAIPQAMNAMPVWIMPLHKVMDNFDPAVSQLFDVIIVDESSQCDLLSVGVLALARKAVIVGDDKQTSPSNAFKSVDKMVKLQEQYIPDFLGKSLLTFDESLYSLSNRVFQSQIMLREHFRCVPEIIDYSNRFYDSQIFPLRERDHPEIGSPLRAVRVANAHVQKFGKDTVNFSEAQAIAEQIRACCADAHYDGMTFGVVTLMSSEAHQKIVSDRIIEAIGAEEYAKRRLRVGNPPAFQGDERDVIFLSFVTDAAGGHAYAATRISDAQWMNVAASRAKNQLWAFYSMDPAALNANDLRRGLIEYIRDYAVEEPDSSPMATAHTDFERDVIENLTAHGYRDELRAQYRVGRYAIDCVVDLGQGQRLAIECDGDESKTAEQFSMDIAKQRVLERLGWHFVRLAALDYYLDPESAMAPVYSHLTELTRMRDALAADASEPDVSRQDKGDEGGRGASGTDDPDESTDRAEPEPSLADSTPATDESISDTHHARHARHAKGIADYEMEAEYSLLEYGNLLNESDIPKQSDGESDVAWLQSTVLMLVANEFPLSVDLLNRQVIPLMREKGYSASYARRRVAGALEYLVTKRHIACVVGYCYPMPVDVPFRIIRGRGVKDISAEEVAFVIRQLSFFPEGKRRSVIETQLDRIYEWSGRDMGNSALVDQAFQVIVDSGLATIEHDVVVPTQHSLLMGTQTASVWQSMMVAASENEQAQTVTESIPEHSADVDGGEAESEDVQDIQDTGDPDLGDRRRTITTYGERYHLRYAEPVAVKDLPLRRDYDSVEDWLTDVIIKLVYMQFPICRAMLSRQLAAVLRRAGIRQGVLDGLLTVCLKQCGERIRQGKDGFYSPPKGKGFPFRIIRHREIEFISTQELSFVMQCILRDRPDGGKAWLFEETRAVYGFRGIGSKIRDAFESAYRRLPASQTDAGE</sequence>
<name>A0A5J5E326_9BIFI</name>
<dbReference type="PANTHER" id="PTHR10887">
    <property type="entry name" value="DNA2/NAM7 HELICASE FAMILY"/>
    <property type="match status" value="1"/>
</dbReference>
<feature type="region of interest" description="Disordered" evidence="2">
    <location>
        <begin position="1455"/>
        <end position="1514"/>
    </location>
</feature>
<keyword evidence="9" id="KW-1185">Reference proteome</keyword>
<feature type="coiled-coil region" evidence="1">
    <location>
        <begin position="470"/>
        <end position="497"/>
    </location>
</feature>
<feature type="compositionally biased region" description="Acidic residues" evidence="2">
    <location>
        <begin position="1748"/>
        <end position="1767"/>
    </location>
</feature>
<dbReference type="InterPro" id="IPR047187">
    <property type="entry name" value="SF1_C_Upf1"/>
</dbReference>
<dbReference type="Gene3D" id="3.40.960.10">
    <property type="entry name" value="VSR Endonuclease"/>
    <property type="match status" value="1"/>
</dbReference>
<dbReference type="InterPro" id="IPR041679">
    <property type="entry name" value="DNA2/NAM7-like_C"/>
</dbReference>
<comment type="caution">
    <text evidence="7">The sequence shown here is derived from an EMBL/GenBank/DDBJ whole genome shotgun (WGS) entry which is preliminary data.</text>
</comment>
<proteinExistence type="predicted"/>
<evidence type="ECO:0000256" key="2">
    <source>
        <dbReference type="SAM" id="MobiDB-lite"/>
    </source>
</evidence>
<dbReference type="Pfam" id="PF13087">
    <property type="entry name" value="AAA_12"/>
    <property type="match status" value="1"/>
</dbReference>
<dbReference type="InterPro" id="IPR041677">
    <property type="entry name" value="DNA2/NAM7_AAA_11"/>
</dbReference>
<dbReference type="InterPro" id="IPR045055">
    <property type="entry name" value="DNA2/NAM7-like"/>
</dbReference>
<feature type="domain" description="DNA2/NAM7 helicase-like C-terminal" evidence="4">
    <location>
        <begin position="1125"/>
        <end position="1307"/>
    </location>
</feature>
<dbReference type="Proteomes" id="UP000374630">
    <property type="component" value="Unassembled WGS sequence"/>
</dbReference>
<dbReference type="GO" id="GO:0004386">
    <property type="term" value="F:helicase activity"/>
    <property type="evidence" value="ECO:0007669"/>
    <property type="project" value="InterPro"/>
</dbReference>
<feature type="domain" description="DNA2/NAM7 helicase helicase" evidence="3">
    <location>
        <begin position="370"/>
        <end position="469"/>
    </location>
</feature>
<dbReference type="EMBL" id="RZOA01000008">
    <property type="protein sequence ID" value="KAA8823553.1"/>
    <property type="molecule type" value="Genomic_DNA"/>
</dbReference>
<dbReference type="EMBL" id="RZNZ01000002">
    <property type="protein sequence ID" value="KAA8822006.1"/>
    <property type="molecule type" value="Genomic_DNA"/>
</dbReference>
<protein>
    <recommendedName>
        <fullName evidence="10">DUF559 domain-containing protein</fullName>
    </recommendedName>
</protein>
<evidence type="ECO:0000313" key="8">
    <source>
        <dbReference type="Proteomes" id="UP000345527"/>
    </source>
</evidence>
<evidence type="ECO:0008006" key="10">
    <source>
        <dbReference type="Google" id="ProtNLM"/>
    </source>
</evidence>
<dbReference type="InterPro" id="IPR027417">
    <property type="entry name" value="P-loop_NTPase"/>
</dbReference>
<dbReference type="CDD" id="cd18808">
    <property type="entry name" value="SF1_C_Upf1"/>
    <property type="match status" value="1"/>
</dbReference>
<dbReference type="Proteomes" id="UP000345527">
    <property type="component" value="Unassembled WGS sequence"/>
</dbReference>
<organism evidence="7 8">
    <name type="scientific">Bifidobacterium vespertilionis</name>
    <dbReference type="NCBI Taxonomy" id="2562524"/>
    <lineage>
        <taxon>Bacteria</taxon>
        <taxon>Bacillati</taxon>
        <taxon>Actinomycetota</taxon>
        <taxon>Actinomycetes</taxon>
        <taxon>Bifidobacteriales</taxon>
        <taxon>Bifidobacteriaceae</taxon>
        <taxon>Bifidobacterium</taxon>
    </lineage>
</organism>
<evidence type="ECO:0000259" key="3">
    <source>
        <dbReference type="Pfam" id="PF13086"/>
    </source>
</evidence>
<evidence type="ECO:0000256" key="1">
    <source>
        <dbReference type="SAM" id="Coils"/>
    </source>
</evidence>
<dbReference type="Gene3D" id="3.40.50.300">
    <property type="entry name" value="P-loop containing nucleotide triphosphate hydrolases"/>
    <property type="match status" value="3"/>
</dbReference>
<evidence type="ECO:0000313" key="6">
    <source>
        <dbReference type="EMBL" id="KAA8822006.1"/>
    </source>
</evidence>